<feature type="transmembrane region" description="Helical" evidence="4">
    <location>
        <begin position="39"/>
        <end position="60"/>
    </location>
</feature>
<evidence type="ECO:0000256" key="1">
    <source>
        <dbReference type="ARBA" id="ARBA00022692"/>
    </source>
</evidence>
<organism evidence="5">
    <name type="scientific">Culicoides sonorensis</name>
    <name type="common">Biting midge</name>
    <dbReference type="NCBI Taxonomy" id="179676"/>
    <lineage>
        <taxon>Eukaryota</taxon>
        <taxon>Metazoa</taxon>
        <taxon>Ecdysozoa</taxon>
        <taxon>Arthropoda</taxon>
        <taxon>Hexapoda</taxon>
        <taxon>Insecta</taxon>
        <taxon>Pterygota</taxon>
        <taxon>Neoptera</taxon>
        <taxon>Endopterygota</taxon>
        <taxon>Diptera</taxon>
        <taxon>Nematocera</taxon>
        <taxon>Chironomoidea</taxon>
        <taxon>Ceratopogonidae</taxon>
        <taxon>Ceratopogoninae</taxon>
        <taxon>Culicoides</taxon>
        <taxon>Monoculicoides</taxon>
    </lineage>
</organism>
<reference evidence="5" key="1">
    <citation type="submission" date="2018-04" db="EMBL/GenBank/DDBJ databases">
        <authorList>
            <person name="Go L.Y."/>
            <person name="Mitchell J.A."/>
        </authorList>
    </citation>
    <scope>NUCLEOTIDE SEQUENCE</scope>
    <source>
        <tissue evidence="5">Whole organism</tissue>
    </source>
</reference>
<proteinExistence type="inferred from homology"/>
<feature type="transmembrane region" description="Helical" evidence="4">
    <location>
        <begin position="100"/>
        <end position="119"/>
    </location>
</feature>
<sequence length="157" mass="18555">MQFEHNHEHPSAEDECPMKMLFHFTDCEKILFNGWNTNALWKFIISCIGIFLMAFLYEAFKFAREQLQLQQFKREAGQCAPGCDPPQKTFKEGALNTPHIIQTFLYLIQMTFSYTLMLIVMTFNWWLFFAVLFGAMLGYFVFGWIRQKQIDAETCCK</sequence>
<evidence type="ECO:0000256" key="2">
    <source>
        <dbReference type="ARBA" id="ARBA00022989"/>
    </source>
</evidence>
<reference evidence="6" key="2">
    <citation type="submission" date="2018-07" db="EMBL/GenBank/DDBJ databases">
        <authorList>
            <person name="Quirk P.G."/>
            <person name="Krulwich T.A."/>
        </authorList>
    </citation>
    <scope>NUCLEOTIDE SEQUENCE</scope>
</reference>
<dbReference type="OMA" id="DITEYCH"/>
<dbReference type="VEuPathDB" id="VectorBase:CSON008750"/>
<comment type="subcellular location">
    <subcellularLocation>
        <location evidence="4">Membrane</location>
        <topology evidence="4">Multi-pass membrane protein</topology>
    </subcellularLocation>
</comment>
<dbReference type="GO" id="GO:0005375">
    <property type="term" value="F:copper ion transmembrane transporter activity"/>
    <property type="evidence" value="ECO:0007669"/>
    <property type="project" value="UniProtKB-UniRule"/>
</dbReference>
<dbReference type="Pfam" id="PF04145">
    <property type="entry name" value="Ctr"/>
    <property type="match status" value="1"/>
</dbReference>
<evidence type="ECO:0000313" key="7">
    <source>
        <dbReference type="EMBL" id="SSX34891.1"/>
    </source>
</evidence>
<keyword evidence="4" id="KW-0187">Copper transport</keyword>
<dbReference type="InterPro" id="IPR007274">
    <property type="entry name" value="Cop_transporter"/>
</dbReference>
<keyword evidence="4" id="KW-0406">Ion transport</keyword>
<keyword evidence="4" id="KW-0186">Copper</keyword>
<dbReference type="EMBL" id="UFQS01002238">
    <property type="protein sequence ID" value="SSX13564.1"/>
    <property type="molecule type" value="Genomic_DNA"/>
</dbReference>
<dbReference type="EMBL" id="UFQT01003343">
    <property type="protein sequence ID" value="SSX34891.1"/>
    <property type="molecule type" value="Genomic_DNA"/>
</dbReference>
<keyword evidence="2 4" id="KW-1133">Transmembrane helix</keyword>
<evidence type="ECO:0000256" key="4">
    <source>
        <dbReference type="RuleBase" id="RU367022"/>
    </source>
</evidence>
<dbReference type="AlphaFoldDB" id="A0A336L827"/>
<gene>
    <name evidence="5" type="primary">CSON005776</name>
    <name evidence="7" type="synonym">CSON008750</name>
</gene>
<dbReference type="EMBL" id="UFQT01002238">
    <property type="protein sequence ID" value="SSX32991.1"/>
    <property type="molecule type" value="Genomic_DNA"/>
</dbReference>
<keyword evidence="4" id="KW-0813">Transport</keyword>
<keyword evidence="3 4" id="KW-0472">Membrane</keyword>
<protein>
    <recommendedName>
        <fullName evidence="4">Copper transport protein</fullName>
    </recommendedName>
</protein>
<dbReference type="PANTHER" id="PTHR12483:SF115">
    <property type="entry name" value="COPPER TRANSPORT PROTEIN"/>
    <property type="match status" value="1"/>
</dbReference>
<evidence type="ECO:0000256" key="3">
    <source>
        <dbReference type="ARBA" id="ARBA00023136"/>
    </source>
</evidence>
<evidence type="ECO:0000313" key="6">
    <source>
        <dbReference type="EMBL" id="SSX32991.1"/>
    </source>
</evidence>
<comment type="similarity">
    <text evidence="4">Belongs to the copper transporter (Ctr) (TC 1.A.56) family. SLC31A subfamily.</text>
</comment>
<name>A0A336L827_CULSO</name>
<dbReference type="PANTHER" id="PTHR12483">
    <property type="entry name" value="SOLUTE CARRIER FAMILY 31 COPPER TRANSPORTERS"/>
    <property type="match status" value="1"/>
</dbReference>
<dbReference type="GO" id="GO:0016020">
    <property type="term" value="C:membrane"/>
    <property type="evidence" value="ECO:0007669"/>
    <property type="project" value="UniProtKB-SubCell"/>
</dbReference>
<dbReference type="VEuPathDB" id="VectorBase:CSON005776"/>
<keyword evidence="1 4" id="KW-0812">Transmembrane</keyword>
<feature type="transmembrane region" description="Helical" evidence="4">
    <location>
        <begin position="125"/>
        <end position="145"/>
    </location>
</feature>
<evidence type="ECO:0000313" key="5">
    <source>
        <dbReference type="EMBL" id="SSX13564.1"/>
    </source>
</evidence>
<accession>A0A336L827</accession>